<protein>
    <submittedName>
        <fullName evidence="1">Antitoxin</fullName>
    </submittedName>
</protein>
<dbReference type="Proteomes" id="UP000604730">
    <property type="component" value="Unassembled WGS sequence"/>
</dbReference>
<evidence type="ECO:0000313" key="1">
    <source>
        <dbReference type="EMBL" id="MBK5897749.1"/>
    </source>
</evidence>
<name>A0ABS1J1H9_9FIRM</name>
<organism evidence="1 2">
    <name type="scientific">Catonella massiliensis</name>
    <dbReference type="NCBI Taxonomy" id="2799636"/>
    <lineage>
        <taxon>Bacteria</taxon>
        <taxon>Bacillati</taxon>
        <taxon>Bacillota</taxon>
        <taxon>Clostridia</taxon>
        <taxon>Lachnospirales</taxon>
        <taxon>Lachnospiraceae</taxon>
        <taxon>Catonella</taxon>
    </lineage>
</organism>
<accession>A0ABS1J1H9</accession>
<gene>
    <name evidence="1" type="ORF">JJN12_08165</name>
</gene>
<proteinExistence type="predicted"/>
<reference evidence="1 2" key="1">
    <citation type="submission" date="2021-01" db="EMBL/GenBank/DDBJ databases">
        <title>Isolation and description of Catonella massiliensis sp. nov., a novel Catonella species, isolated from a stable periodontitis subject.</title>
        <authorList>
            <person name="Antezack A."/>
            <person name="Boxberger M."/>
            <person name="La Scola B."/>
            <person name="Monnet-Corti V."/>
        </authorList>
    </citation>
    <scope>NUCLEOTIDE SEQUENCE [LARGE SCALE GENOMIC DNA]</scope>
    <source>
        <strain evidence="1 2">Marseille-Q4567</strain>
    </source>
</reference>
<sequence>MIMVKNIDVKSKPTPEQIQMLENAKKIAISKDDEYPEFTKEELSKFKKISEEKKIDRQKQIVTLRLSGKALKKAKSLGKGYTSILSRIIEGALEDPEIIKHYI</sequence>
<keyword evidence="2" id="KW-1185">Reference proteome</keyword>
<comment type="caution">
    <text evidence="1">The sequence shown here is derived from an EMBL/GenBank/DDBJ whole genome shotgun (WGS) entry which is preliminary data.</text>
</comment>
<evidence type="ECO:0000313" key="2">
    <source>
        <dbReference type="Proteomes" id="UP000604730"/>
    </source>
</evidence>
<dbReference type="EMBL" id="JAEPRJ010000001">
    <property type="protein sequence ID" value="MBK5897749.1"/>
    <property type="molecule type" value="Genomic_DNA"/>
</dbReference>